<feature type="domain" description="FAR1" evidence="2">
    <location>
        <begin position="92"/>
        <end position="153"/>
    </location>
</feature>
<keyword evidence="4" id="KW-1185">Reference proteome</keyword>
<protein>
    <recommendedName>
        <fullName evidence="2">FAR1 domain-containing protein</fullName>
    </recommendedName>
</protein>
<evidence type="ECO:0000259" key="2">
    <source>
        <dbReference type="Pfam" id="PF03101"/>
    </source>
</evidence>
<dbReference type="Pfam" id="PF03101">
    <property type="entry name" value="FAR1"/>
    <property type="match status" value="1"/>
</dbReference>
<dbReference type="EMBL" id="JASCZI010271872">
    <property type="protein sequence ID" value="MED6216269.1"/>
    <property type="molecule type" value="Genomic_DNA"/>
</dbReference>
<name>A0ABU6Z3W1_9FABA</name>
<dbReference type="PANTHER" id="PTHR46328">
    <property type="entry name" value="FAR-RED IMPAIRED RESPONSIVE (FAR1) FAMILY PROTEIN-RELATED"/>
    <property type="match status" value="1"/>
</dbReference>
<sequence length="154" mass="17343">MESVVGWAHHYGMEEAQLSQTDSASKDEGLWSYAGTEAATVSVEDQNTLDRREIEREGATAAGPVEEGSPQMERGGLLEGVFEGVEDAYNRYVAYARTTGFAVRKGNSVKDESGNIVRKFFYCNRQGLREKKHYERPDRKRAHKAEIRTNCYAK</sequence>
<proteinExistence type="predicted"/>
<organism evidence="3 4">
    <name type="scientific">Stylosanthes scabra</name>
    <dbReference type="NCBI Taxonomy" id="79078"/>
    <lineage>
        <taxon>Eukaryota</taxon>
        <taxon>Viridiplantae</taxon>
        <taxon>Streptophyta</taxon>
        <taxon>Embryophyta</taxon>
        <taxon>Tracheophyta</taxon>
        <taxon>Spermatophyta</taxon>
        <taxon>Magnoliopsida</taxon>
        <taxon>eudicotyledons</taxon>
        <taxon>Gunneridae</taxon>
        <taxon>Pentapetalae</taxon>
        <taxon>rosids</taxon>
        <taxon>fabids</taxon>
        <taxon>Fabales</taxon>
        <taxon>Fabaceae</taxon>
        <taxon>Papilionoideae</taxon>
        <taxon>50 kb inversion clade</taxon>
        <taxon>dalbergioids sensu lato</taxon>
        <taxon>Dalbergieae</taxon>
        <taxon>Pterocarpus clade</taxon>
        <taxon>Stylosanthes</taxon>
    </lineage>
</organism>
<dbReference type="Proteomes" id="UP001341840">
    <property type="component" value="Unassembled WGS sequence"/>
</dbReference>
<evidence type="ECO:0000256" key="1">
    <source>
        <dbReference type="SAM" id="MobiDB-lite"/>
    </source>
</evidence>
<comment type="caution">
    <text evidence="3">The sequence shown here is derived from an EMBL/GenBank/DDBJ whole genome shotgun (WGS) entry which is preliminary data.</text>
</comment>
<accession>A0ABU6Z3W1</accession>
<evidence type="ECO:0000313" key="3">
    <source>
        <dbReference type="EMBL" id="MED6216269.1"/>
    </source>
</evidence>
<reference evidence="3 4" key="1">
    <citation type="journal article" date="2023" name="Plants (Basel)">
        <title>Bridging the Gap: Combining Genomics and Transcriptomics Approaches to Understand Stylosanthes scabra, an Orphan Legume from the Brazilian Caatinga.</title>
        <authorList>
            <person name="Ferreira-Neto J.R.C."/>
            <person name="da Silva M.D."/>
            <person name="Binneck E."/>
            <person name="de Melo N.F."/>
            <person name="da Silva R.H."/>
            <person name="de Melo A.L.T.M."/>
            <person name="Pandolfi V."/>
            <person name="Bustamante F.O."/>
            <person name="Brasileiro-Vidal A.C."/>
            <person name="Benko-Iseppon A.M."/>
        </authorList>
    </citation>
    <scope>NUCLEOTIDE SEQUENCE [LARGE SCALE GENOMIC DNA]</scope>
    <source>
        <tissue evidence="3">Leaves</tissue>
    </source>
</reference>
<feature type="region of interest" description="Disordered" evidence="1">
    <location>
        <begin position="54"/>
        <end position="75"/>
    </location>
</feature>
<gene>
    <name evidence="3" type="ORF">PIB30_005857</name>
</gene>
<evidence type="ECO:0000313" key="4">
    <source>
        <dbReference type="Proteomes" id="UP001341840"/>
    </source>
</evidence>
<dbReference type="InterPro" id="IPR004330">
    <property type="entry name" value="FAR1_DNA_bnd_dom"/>
</dbReference>